<evidence type="ECO:0000256" key="3">
    <source>
        <dbReference type="ARBA" id="ARBA00023002"/>
    </source>
</evidence>
<evidence type="ECO:0000256" key="1">
    <source>
        <dbReference type="ARBA" id="ARBA00022485"/>
    </source>
</evidence>
<protein>
    <recommendedName>
        <fullName evidence="9">FAD dependent oxidoreductase</fullName>
    </recommendedName>
</protein>
<dbReference type="Gene3D" id="3.50.50.60">
    <property type="entry name" value="FAD/NAD(P)-binding domain"/>
    <property type="match status" value="1"/>
</dbReference>
<dbReference type="Pfam" id="PF12831">
    <property type="entry name" value="FAD_oxidored"/>
    <property type="match status" value="1"/>
</dbReference>
<dbReference type="SUPFAM" id="SSF51905">
    <property type="entry name" value="FAD/NAD(P)-binding domain"/>
    <property type="match status" value="1"/>
</dbReference>
<evidence type="ECO:0000256" key="2">
    <source>
        <dbReference type="ARBA" id="ARBA00022723"/>
    </source>
</evidence>
<keyword evidence="1" id="KW-0004">4Fe-4S</keyword>
<evidence type="ECO:0000256" key="4">
    <source>
        <dbReference type="ARBA" id="ARBA00023004"/>
    </source>
</evidence>
<keyword evidence="8" id="KW-1185">Reference proteome</keyword>
<evidence type="ECO:0008006" key="9">
    <source>
        <dbReference type="Google" id="ProtNLM"/>
    </source>
</evidence>
<sequence>MIGGTALPGVRYYHPPTPVGARDATLTTDLVVYGATSGGVTAAVAAAREGRSVALLAFGDHLGGMTTGGLGTTDVGHPGTVGGLARAFYRQVAAAYHAPDPHWDAEPRVAEEIFERWLAAAHVTVLRRAHLSGVRMAGDRIAELRTDDGRRYHARVFIDASYEGDLLAAAGVSHTIGREASTVYGESLAGVQPSHNHQFQRPVDPYLRPGHPESGLLPGISADPHGPAGAGDHRLQAYNFRLAVTTGARRVPYPRPDGYDPDRYELLRRHIDAGIFELYGRTTRVHGDVFDMNNHGAVSSDHIGANYEWPEADYARREEIFNDHVRYQAGLLHFLANDPRLPAEVRDATRGYGLAPEEFGDSSHWPHQLYIREARRMVSDHVITQHDAAGRAGVPDPVALASYVMDSHNAKRVLVDGYPRNEGNVQQPLARPFGVPYRSLVPRSGECANLIVASAVSASHLAFASVRMEPVFMMLGEAAGVAAAHAVAAGVAVQDVDYGTLAKALTGGGGILTWPPVQSSGPPPAPVSSPATGSPVEGG</sequence>
<feature type="compositionally biased region" description="Low complexity" evidence="6">
    <location>
        <begin position="528"/>
        <end position="539"/>
    </location>
</feature>
<evidence type="ECO:0000256" key="6">
    <source>
        <dbReference type="SAM" id="MobiDB-lite"/>
    </source>
</evidence>
<dbReference type="PANTHER" id="PTHR43498:SF1">
    <property type="entry name" value="COB--COM HETERODISULFIDE REDUCTASE IRON-SULFUR SUBUNIT A"/>
    <property type="match status" value="1"/>
</dbReference>
<keyword evidence="4" id="KW-0408">Iron</keyword>
<accession>A0ABP9SSK9</accession>
<dbReference type="PANTHER" id="PTHR43498">
    <property type="entry name" value="FERREDOXIN:COB-COM HETERODISULFIDE REDUCTASE SUBUNIT A"/>
    <property type="match status" value="1"/>
</dbReference>
<name>A0ABP9SSK9_9ACTN</name>
<evidence type="ECO:0000313" key="7">
    <source>
        <dbReference type="EMBL" id="GAA5200407.1"/>
    </source>
</evidence>
<dbReference type="InterPro" id="IPR039650">
    <property type="entry name" value="HdrA-like"/>
</dbReference>
<keyword evidence="2" id="KW-0479">Metal-binding</keyword>
<keyword evidence="5" id="KW-0411">Iron-sulfur</keyword>
<dbReference type="RefSeq" id="WP_345638463.1">
    <property type="nucleotide sequence ID" value="NZ_BAABJQ010000043.1"/>
</dbReference>
<evidence type="ECO:0000313" key="8">
    <source>
        <dbReference type="Proteomes" id="UP001501570"/>
    </source>
</evidence>
<proteinExistence type="predicted"/>
<gene>
    <name evidence="7" type="ORF">GCM10023322_78230</name>
</gene>
<dbReference type="Proteomes" id="UP001501570">
    <property type="component" value="Unassembled WGS sequence"/>
</dbReference>
<dbReference type="InterPro" id="IPR036188">
    <property type="entry name" value="FAD/NAD-bd_sf"/>
</dbReference>
<feature type="region of interest" description="Disordered" evidence="6">
    <location>
        <begin position="514"/>
        <end position="539"/>
    </location>
</feature>
<keyword evidence="3" id="KW-0560">Oxidoreductase</keyword>
<evidence type="ECO:0000256" key="5">
    <source>
        <dbReference type="ARBA" id="ARBA00023014"/>
    </source>
</evidence>
<reference evidence="8" key="1">
    <citation type="journal article" date="2019" name="Int. J. Syst. Evol. Microbiol.">
        <title>The Global Catalogue of Microorganisms (GCM) 10K type strain sequencing project: providing services to taxonomists for standard genome sequencing and annotation.</title>
        <authorList>
            <consortium name="The Broad Institute Genomics Platform"/>
            <consortium name="The Broad Institute Genome Sequencing Center for Infectious Disease"/>
            <person name="Wu L."/>
            <person name="Ma J."/>
        </authorList>
    </citation>
    <scope>NUCLEOTIDE SEQUENCE [LARGE SCALE GENOMIC DNA]</scope>
    <source>
        <strain evidence="8">JCM 18304</strain>
    </source>
</reference>
<comment type="caution">
    <text evidence="7">The sequence shown here is derived from an EMBL/GenBank/DDBJ whole genome shotgun (WGS) entry which is preliminary data.</text>
</comment>
<dbReference type="EMBL" id="BAABJQ010000043">
    <property type="protein sequence ID" value="GAA5200407.1"/>
    <property type="molecule type" value="Genomic_DNA"/>
</dbReference>
<organism evidence="7 8">
    <name type="scientific">Rugosimonospora acidiphila</name>
    <dbReference type="NCBI Taxonomy" id="556531"/>
    <lineage>
        <taxon>Bacteria</taxon>
        <taxon>Bacillati</taxon>
        <taxon>Actinomycetota</taxon>
        <taxon>Actinomycetes</taxon>
        <taxon>Micromonosporales</taxon>
        <taxon>Micromonosporaceae</taxon>
        <taxon>Rugosimonospora</taxon>
    </lineage>
</organism>